<dbReference type="InterPro" id="IPR000014">
    <property type="entry name" value="PAS"/>
</dbReference>
<dbReference type="Pfam" id="PF02518">
    <property type="entry name" value="HATPase_c"/>
    <property type="match status" value="1"/>
</dbReference>
<keyword evidence="4 13" id="KW-0808">Transferase</keyword>
<keyword evidence="14" id="KW-1185">Reference proteome</keyword>
<proteinExistence type="predicted"/>
<dbReference type="Pfam" id="PF00512">
    <property type="entry name" value="HisKA"/>
    <property type="match status" value="1"/>
</dbReference>
<name>A0ABS2RC59_9BACI</name>
<keyword evidence="8" id="KW-0902">Two-component regulatory system</keyword>
<protein>
    <recommendedName>
        <fullName evidence="2">histidine kinase</fullName>
        <ecNumber evidence="2">2.7.13.3</ecNumber>
    </recommendedName>
</protein>
<dbReference type="Proteomes" id="UP000823485">
    <property type="component" value="Unassembled WGS sequence"/>
</dbReference>
<keyword evidence="6 13" id="KW-0418">Kinase</keyword>
<evidence type="ECO:0000256" key="7">
    <source>
        <dbReference type="ARBA" id="ARBA00022840"/>
    </source>
</evidence>
<comment type="catalytic activity">
    <reaction evidence="1">
        <text>ATP + protein L-histidine = ADP + protein N-phospho-L-histidine.</text>
        <dbReference type="EC" id="2.7.13.3"/>
    </reaction>
</comment>
<evidence type="ECO:0000256" key="8">
    <source>
        <dbReference type="ARBA" id="ARBA00023012"/>
    </source>
</evidence>
<dbReference type="Gene3D" id="3.30.450.20">
    <property type="entry name" value="PAS domain"/>
    <property type="match status" value="2"/>
</dbReference>
<dbReference type="InterPro" id="IPR003661">
    <property type="entry name" value="HisK_dim/P_dom"/>
</dbReference>
<dbReference type="InterPro" id="IPR001610">
    <property type="entry name" value="PAC"/>
</dbReference>
<dbReference type="SUPFAM" id="SSF47384">
    <property type="entry name" value="Homodimeric domain of signal transducing histidine kinase"/>
    <property type="match status" value="1"/>
</dbReference>
<dbReference type="SMART" id="SM00091">
    <property type="entry name" value="PAS"/>
    <property type="match status" value="2"/>
</dbReference>
<evidence type="ECO:0000256" key="1">
    <source>
        <dbReference type="ARBA" id="ARBA00000085"/>
    </source>
</evidence>
<dbReference type="EMBL" id="JAFBFH010000027">
    <property type="protein sequence ID" value="MBM7716428.1"/>
    <property type="molecule type" value="Genomic_DNA"/>
</dbReference>
<keyword evidence="3" id="KW-0597">Phosphoprotein</keyword>
<dbReference type="CDD" id="cd00130">
    <property type="entry name" value="PAS"/>
    <property type="match status" value="2"/>
</dbReference>
<evidence type="ECO:0000259" key="11">
    <source>
        <dbReference type="PROSITE" id="PS50112"/>
    </source>
</evidence>
<evidence type="ECO:0000313" key="13">
    <source>
        <dbReference type="EMBL" id="MBM7716428.1"/>
    </source>
</evidence>
<dbReference type="CDD" id="cd00082">
    <property type="entry name" value="HisKA"/>
    <property type="match status" value="1"/>
</dbReference>
<feature type="domain" description="PAS" evidence="11">
    <location>
        <begin position="130"/>
        <end position="202"/>
    </location>
</feature>
<dbReference type="InterPro" id="IPR035965">
    <property type="entry name" value="PAS-like_dom_sf"/>
</dbReference>
<dbReference type="CDD" id="cd00075">
    <property type="entry name" value="HATPase"/>
    <property type="match status" value="1"/>
</dbReference>
<evidence type="ECO:0000259" key="10">
    <source>
        <dbReference type="PROSITE" id="PS50109"/>
    </source>
</evidence>
<dbReference type="InterPro" id="IPR004358">
    <property type="entry name" value="Sig_transdc_His_kin-like_C"/>
</dbReference>
<feature type="domain" description="PAC" evidence="12">
    <location>
        <begin position="78"/>
        <end position="129"/>
    </location>
</feature>
<evidence type="ECO:0000256" key="9">
    <source>
        <dbReference type="SAM" id="MobiDB-lite"/>
    </source>
</evidence>
<dbReference type="EC" id="2.7.13.3" evidence="2"/>
<evidence type="ECO:0000256" key="3">
    <source>
        <dbReference type="ARBA" id="ARBA00022553"/>
    </source>
</evidence>
<dbReference type="PRINTS" id="PR00344">
    <property type="entry name" value="BCTRLSENSOR"/>
</dbReference>
<dbReference type="InterPro" id="IPR013655">
    <property type="entry name" value="PAS_fold_3"/>
</dbReference>
<dbReference type="InterPro" id="IPR000700">
    <property type="entry name" value="PAS-assoc_C"/>
</dbReference>
<dbReference type="InterPro" id="IPR036097">
    <property type="entry name" value="HisK_dim/P_sf"/>
</dbReference>
<gene>
    <name evidence="13" type="ORF">JOC94_003448</name>
</gene>
<dbReference type="Gene3D" id="3.30.565.10">
    <property type="entry name" value="Histidine kinase-like ATPase, C-terminal domain"/>
    <property type="match status" value="1"/>
</dbReference>
<feature type="domain" description="PAS" evidence="11">
    <location>
        <begin position="30"/>
        <end position="79"/>
    </location>
</feature>
<dbReference type="GO" id="GO:0004673">
    <property type="term" value="F:protein histidine kinase activity"/>
    <property type="evidence" value="ECO:0007669"/>
    <property type="project" value="UniProtKB-EC"/>
</dbReference>
<dbReference type="RefSeq" id="WP_077111681.1">
    <property type="nucleotide sequence ID" value="NZ_JAFBFH010000027.1"/>
</dbReference>
<dbReference type="SMART" id="SM00388">
    <property type="entry name" value="HisKA"/>
    <property type="match status" value="1"/>
</dbReference>
<dbReference type="InterPro" id="IPR036890">
    <property type="entry name" value="HATPase_C_sf"/>
</dbReference>
<dbReference type="Pfam" id="PF13426">
    <property type="entry name" value="PAS_9"/>
    <property type="match status" value="1"/>
</dbReference>
<evidence type="ECO:0000256" key="6">
    <source>
        <dbReference type="ARBA" id="ARBA00022777"/>
    </source>
</evidence>
<organism evidence="13 14">
    <name type="scientific">Siminovitchia thermophila</name>
    <dbReference type="NCBI Taxonomy" id="1245522"/>
    <lineage>
        <taxon>Bacteria</taxon>
        <taxon>Bacillati</taxon>
        <taxon>Bacillota</taxon>
        <taxon>Bacilli</taxon>
        <taxon>Bacillales</taxon>
        <taxon>Bacillaceae</taxon>
        <taxon>Siminovitchia</taxon>
    </lineage>
</organism>
<keyword evidence="7" id="KW-0067">ATP-binding</keyword>
<evidence type="ECO:0000256" key="4">
    <source>
        <dbReference type="ARBA" id="ARBA00022679"/>
    </source>
</evidence>
<dbReference type="PROSITE" id="PS50109">
    <property type="entry name" value="HIS_KIN"/>
    <property type="match status" value="1"/>
</dbReference>
<evidence type="ECO:0000256" key="2">
    <source>
        <dbReference type="ARBA" id="ARBA00012438"/>
    </source>
</evidence>
<accession>A0ABS2RC59</accession>
<evidence type="ECO:0000259" key="12">
    <source>
        <dbReference type="PROSITE" id="PS50113"/>
    </source>
</evidence>
<evidence type="ECO:0000313" key="14">
    <source>
        <dbReference type="Proteomes" id="UP000823485"/>
    </source>
</evidence>
<dbReference type="SUPFAM" id="SSF55785">
    <property type="entry name" value="PYP-like sensor domain (PAS domain)"/>
    <property type="match status" value="2"/>
</dbReference>
<dbReference type="PANTHER" id="PTHR43065">
    <property type="entry name" value="SENSOR HISTIDINE KINASE"/>
    <property type="match status" value="1"/>
</dbReference>
<dbReference type="InterPro" id="IPR003594">
    <property type="entry name" value="HATPase_dom"/>
</dbReference>
<dbReference type="SMART" id="SM00387">
    <property type="entry name" value="HATPase_c"/>
    <property type="match status" value="1"/>
</dbReference>
<comment type="caution">
    <text evidence="13">The sequence shown here is derived from an EMBL/GenBank/DDBJ whole genome shotgun (WGS) entry which is preliminary data.</text>
</comment>
<dbReference type="PROSITE" id="PS50113">
    <property type="entry name" value="PAC"/>
    <property type="match status" value="1"/>
</dbReference>
<evidence type="ECO:0000256" key="5">
    <source>
        <dbReference type="ARBA" id="ARBA00022741"/>
    </source>
</evidence>
<dbReference type="Pfam" id="PF08447">
    <property type="entry name" value="PAS_3"/>
    <property type="match status" value="1"/>
</dbReference>
<dbReference type="NCBIfam" id="TIGR00229">
    <property type="entry name" value="sensory_box"/>
    <property type="match status" value="2"/>
</dbReference>
<dbReference type="InterPro" id="IPR005467">
    <property type="entry name" value="His_kinase_dom"/>
</dbReference>
<dbReference type="PROSITE" id="PS50112">
    <property type="entry name" value="PAS"/>
    <property type="match status" value="2"/>
</dbReference>
<dbReference type="PANTHER" id="PTHR43065:SF46">
    <property type="entry name" value="C4-DICARBOXYLATE TRANSPORT SENSOR PROTEIN DCTB"/>
    <property type="match status" value="1"/>
</dbReference>
<dbReference type="Gene3D" id="1.10.287.130">
    <property type="match status" value="1"/>
</dbReference>
<dbReference type="SUPFAM" id="SSF55874">
    <property type="entry name" value="ATPase domain of HSP90 chaperone/DNA topoisomerase II/histidine kinase"/>
    <property type="match status" value="1"/>
</dbReference>
<keyword evidence="5" id="KW-0547">Nucleotide-binding</keyword>
<reference evidence="13 14" key="1">
    <citation type="submission" date="2021-01" db="EMBL/GenBank/DDBJ databases">
        <title>Genomic Encyclopedia of Type Strains, Phase IV (KMG-IV): sequencing the most valuable type-strain genomes for metagenomic binning, comparative biology and taxonomic classification.</title>
        <authorList>
            <person name="Goeker M."/>
        </authorList>
    </citation>
    <scope>NUCLEOTIDE SEQUENCE [LARGE SCALE GENOMIC DNA]</scope>
    <source>
        <strain evidence="13 14">DSM 105453</strain>
    </source>
</reference>
<feature type="domain" description="Histidine kinase" evidence="10">
    <location>
        <begin position="264"/>
        <end position="468"/>
    </location>
</feature>
<dbReference type="SMART" id="SM00086">
    <property type="entry name" value="PAC"/>
    <property type="match status" value="2"/>
</dbReference>
<sequence length="491" mass="56195">MYKDSLFHELEMYRSFIQFSDILFSRHALDGSFTYVSPTSVSLLGYEQDELFNTPLFELIHPADKHQVEDSFSSNIHQKIYYRFRKKEGDYIWLETAIIPFLDGEKPKQISCISRDVTFQIATKEQLEENKEIYRLLVENFQDTVGIITKRGHFIYINEAGKKLFGVTGKEELIGKSVFDFLPMESHAIFQKQLLKTGLNETFEMKISRHDEQLKHVQVKLIPTKYKERSTYQILIRDMTEQKKAEELMHRTEKLSVVGQLAAGIAHEIRNPLTVIKGFTQLLSQEEDNDYLNVVLDELERIEDIVSDLLILAKPQPSRLENLDISQLLSSTIDLFKSEAILHNVEIIPNFELSNPWIKGEPNKLKQVYINIIKNAIEAMPKAGGKIYITAQNLSYRKILTRVQDTGVGIPKERIPNLGEPFYSTKEKGTGLGLMICNRIIKNHGGTIKIDSELNKGTTISIIMPAADITENDELGQGPPLPKPDTDNDHK</sequence>
<feature type="region of interest" description="Disordered" evidence="9">
    <location>
        <begin position="469"/>
        <end position="491"/>
    </location>
</feature>